<name>A0A2J7ZGN0_9CHLO</name>
<comment type="caution">
    <text evidence="2">The sequence shown here is derived from an EMBL/GenBank/DDBJ whole genome shotgun (WGS) entry which is preliminary data.</text>
</comment>
<feature type="non-terminal residue" evidence="2">
    <location>
        <position position="1"/>
    </location>
</feature>
<evidence type="ECO:0000313" key="2">
    <source>
        <dbReference type="EMBL" id="PNG99418.1"/>
    </source>
</evidence>
<dbReference type="OrthoDB" id="76265at2759"/>
<keyword evidence="2" id="KW-0328">Glycosyltransferase</keyword>
<accession>A0A2J7ZGN0</accession>
<evidence type="ECO:0000256" key="1">
    <source>
        <dbReference type="SAM" id="MobiDB-lite"/>
    </source>
</evidence>
<reference evidence="2 3" key="1">
    <citation type="journal article" date="2017" name="Mol. Biol. Evol.">
        <title>The 4-celled Tetrabaena socialis nuclear genome reveals the essential components for genetic control of cell number at the origin of multicellularity in the volvocine lineage.</title>
        <authorList>
            <person name="Featherston J."/>
            <person name="Arakaki Y."/>
            <person name="Hanschen E.R."/>
            <person name="Ferris P.J."/>
            <person name="Michod R.E."/>
            <person name="Olson B.J.S.C."/>
            <person name="Nozaki H."/>
            <person name="Durand P.M."/>
        </authorList>
    </citation>
    <scope>NUCLEOTIDE SEQUENCE [LARGE SCALE GENOMIC DNA]</scope>
    <source>
        <strain evidence="2 3">NIES-571</strain>
    </source>
</reference>
<keyword evidence="3" id="KW-1185">Reference proteome</keyword>
<dbReference type="InterPro" id="IPR021067">
    <property type="entry name" value="Glycosyltransferase"/>
</dbReference>
<feature type="compositionally biased region" description="Polar residues" evidence="1">
    <location>
        <begin position="157"/>
        <end position="173"/>
    </location>
</feature>
<proteinExistence type="predicted"/>
<dbReference type="PANTHER" id="PTHR34496:SF9">
    <property type="entry name" value="[SKP1-PROTEIN]-HYDROXYPROLINE N-ACETYLGLUCOSAMINYLTRANSFERASE"/>
    <property type="match status" value="1"/>
</dbReference>
<dbReference type="GO" id="GO:0016757">
    <property type="term" value="F:glycosyltransferase activity"/>
    <property type="evidence" value="ECO:0007669"/>
    <property type="project" value="UniProtKB-KW"/>
</dbReference>
<organism evidence="2 3">
    <name type="scientific">Tetrabaena socialis</name>
    <dbReference type="NCBI Taxonomy" id="47790"/>
    <lineage>
        <taxon>Eukaryota</taxon>
        <taxon>Viridiplantae</taxon>
        <taxon>Chlorophyta</taxon>
        <taxon>core chlorophytes</taxon>
        <taxon>Chlorophyceae</taxon>
        <taxon>CS clade</taxon>
        <taxon>Chlamydomonadales</taxon>
        <taxon>Tetrabaenaceae</taxon>
        <taxon>Tetrabaena</taxon>
    </lineage>
</organism>
<evidence type="ECO:0000313" key="3">
    <source>
        <dbReference type="Proteomes" id="UP000236333"/>
    </source>
</evidence>
<keyword evidence="2" id="KW-0808">Transferase</keyword>
<dbReference type="EMBL" id="PGGS01002958">
    <property type="protein sequence ID" value="PNG99418.1"/>
    <property type="molecule type" value="Genomic_DNA"/>
</dbReference>
<dbReference type="Proteomes" id="UP000236333">
    <property type="component" value="Unassembled WGS sequence"/>
</dbReference>
<feature type="region of interest" description="Disordered" evidence="1">
    <location>
        <begin position="135"/>
        <end position="173"/>
    </location>
</feature>
<dbReference type="PANTHER" id="PTHR34496">
    <property type="entry name" value="GLCNAC TRANSFERASE-RELATED"/>
    <property type="match status" value="1"/>
</dbReference>
<gene>
    <name evidence="2" type="ORF">TSOC_014804</name>
</gene>
<sequence>VPYCPHLPHLFFGEEPYMLARMWTRGWDVFAPAVPLAFHQWERAARAHTYQRARSAADEAAREAAAAQRRSSEARVLCVLGCAAAREAAEGSGGIARGSEGREGGSGDADEEWVVGHRWGLGKDRTLEQLAEATGLSFENRQCPTDPGETEDVTPVDTHSSAVVQTGDLTAAD</sequence>
<dbReference type="Pfam" id="PF11397">
    <property type="entry name" value="GlcNAc"/>
    <property type="match status" value="1"/>
</dbReference>
<protein>
    <submittedName>
        <fullName evidence="2">[Skp1-protein]-hydroxyproline N-acetylglucosaminyltransferase</fullName>
    </submittedName>
</protein>
<feature type="region of interest" description="Disordered" evidence="1">
    <location>
        <begin position="90"/>
        <end position="111"/>
    </location>
</feature>
<dbReference type="AlphaFoldDB" id="A0A2J7ZGN0"/>